<feature type="compositionally biased region" description="Low complexity" evidence="1">
    <location>
        <begin position="106"/>
        <end position="115"/>
    </location>
</feature>
<gene>
    <name evidence="2" type="ORF">ENH_00040860</name>
</gene>
<accession>U6MRL1</accession>
<feature type="compositionally biased region" description="Basic and acidic residues" evidence="1">
    <location>
        <begin position="456"/>
        <end position="472"/>
    </location>
</feature>
<evidence type="ECO:0000313" key="3">
    <source>
        <dbReference type="Proteomes" id="UP000030754"/>
    </source>
</evidence>
<feature type="compositionally biased region" description="Polar residues" evidence="1">
    <location>
        <begin position="410"/>
        <end position="427"/>
    </location>
</feature>
<feature type="region of interest" description="Disordered" evidence="1">
    <location>
        <begin position="103"/>
        <end position="125"/>
    </location>
</feature>
<evidence type="ECO:0000313" key="2">
    <source>
        <dbReference type="EMBL" id="CDJ66857.1"/>
    </source>
</evidence>
<feature type="region of interest" description="Disordered" evidence="1">
    <location>
        <begin position="802"/>
        <end position="821"/>
    </location>
</feature>
<reference evidence="2" key="1">
    <citation type="submission" date="2013-10" db="EMBL/GenBank/DDBJ databases">
        <title>Genomic analysis of the causative agents of coccidiosis in chickens.</title>
        <authorList>
            <person name="Reid A.J."/>
            <person name="Blake D."/>
            <person name="Billington K."/>
            <person name="Browne H."/>
            <person name="Dunn M."/>
            <person name="Hung S."/>
            <person name="Kawahara F."/>
            <person name="Miranda-Saavedra D."/>
            <person name="Mourier T."/>
            <person name="Nagra H."/>
            <person name="Otto T.D."/>
            <person name="Rawlings N."/>
            <person name="Sanchez A."/>
            <person name="Sanders M."/>
            <person name="Subramaniam C."/>
            <person name="Tay Y."/>
            <person name="Dear P."/>
            <person name="Doerig C."/>
            <person name="Gruber A."/>
            <person name="Parkinson J."/>
            <person name="Shirley M."/>
            <person name="Wan K.L."/>
            <person name="Berriman M."/>
            <person name="Tomley F."/>
            <person name="Pain A."/>
        </authorList>
    </citation>
    <scope>NUCLEOTIDE SEQUENCE [LARGE SCALE GENOMIC DNA]</scope>
    <source>
        <strain evidence="2">Houghton</strain>
    </source>
</reference>
<dbReference type="RefSeq" id="XP_013435324.1">
    <property type="nucleotide sequence ID" value="XM_013579870.1"/>
</dbReference>
<feature type="compositionally biased region" description="Polar residues" evidence="1">
    <location>
        <begin position="367"/>
        <end position="379"/>
    </location>
</feature>
<feature type="compositionally biased region" description="Low complexity" evidence="1">
    <location>
        <begin position="357"/>
        <end position="366"/>
    </location>
</feature>
<keyword evidence="3" id="KW-1185">Reference proteome</keyword>
<feature type="compositionally biased region" description="Basic and acidic residues" evidence="1">
    <location>
        <begin position="394"/>
        <end position="409"/>
    </location>
</feature>
<proteinExistence type="predicted"/>
<organism evidence="2 3">
    <name type="scientific">Eimeria necatrix</name>
    <dbReference type="NCBI Taxonomy" id="51315"/>
    <lineage>
        <taxon>Eukaryota</taxon>
        <taxon>Sar</taxon>
        <taxon>Alveolata</taxon>
        <taxon>Apicomplexa</taxon>
        <taxon>Conoidasida</taxon>
        <taxon>Coccidia</taxon>
        <taxon>Eucoccidiorida</taxon>
        <taxon>Eimeriorina</taxon>
        <taxon>Eimeriidae</taxon>
        <taxon>Eimeria</taxon>
    </lineage>
</organism>
<dbReference type="AlphaFoldDB" id="U6MRL1"/>
<dbReference type="EMBL" id="HG723858">
    <property type="protein sequence ID" value="CDJ66857.1"/>
    <property type="molecule type" value="Genomic_DNA"/>
</dbReference>
<feature type="compositionally biased region" description="Low complexity" evidence="1">
    <location>
        <begin position="804"/>
        <end position="821"/>
    </location>
</feature>
<name>U6MRL1_9EIME</name>
<protein>
    <submittedName>
        <fullName evidence="2">AT hook motif-containing protein, putative</fullName>
    </submittedName>
</protein>
<dbReference type="VEuPathDB" id="ToxoDB:ENH_00040860"/>
<feature type="region of interest" description="Disordered" evidence="1">
    <location>
        <begin position="344"/>
        <end position="472"/>
    </location>
</feature>
<evidence type="ECO:0000256" key="1">
    <source>
        <dbReference type="SAM" id="MobiDB-lite"/>
    </source>
</evidence>
<feature type="region of interest" description="Disordered" evidence="1">
    <location>
        <begin position="652"/>
        <end position="684"/>
    </location>
</feature>
<dbReference type="OrthoDB" id="428826at2759"/>
<reference evidence="2" key="2">
    <citation type="submission" date="2013-10" db="EMBL/GenBank/DDBJ databases">
        <authorList>
            <person name="Aslett M."/>
        </authorList>
    </citation>
    <scope>NUCLEOTIDE SEQUENCE [LARGE SCALE GENOMIC DNA]</scope>
    <source>
        <strain evidence="2">Houghton</strain>
    </source>
</reference>
<sequence length="914" mass="97835">MLQQLFLSPPHLPAGYTDHCQGGSCCGCSSSNCGNCCDDPTTETLLQQSCCLAAAAGEWACSRCIAYAQLLRLRCDSSPAFLASPPNAAVVFQHMAPPKSDELERAAAATATAATHTSPSEVHRSGAAEAEAPSTCCCCCFYYGSCGTANSSSSNSCEVWGPLPVSVADDFSCDFGGACDSCLALQEAPSPLDADDGDVSQLWGPEEESWGHREYWGAPSRCPDTGGPPEHERRAAALGVGALLLQLPSNLICDATLLTSAPSPLNAGERPLGPLPPCRNEAVSTESARVECCQRRCSEAYTSRSSTSTCCCALDFDVARQNREGKMEELLPLEKDLLLHEDQAPEAAKTPSRDTNQQQQQQQQQQIEPSTLEQLSPSPVSYCASGCASPLQHTHPDQRPHPVPKESERQQQQVKLVETQEASSQETECQKTGAGMQQMQQSPAAATRQRVRRRRASDPLEVPRLEQDQQEQEKQPYSAGRCCCGNQQCVCTQQQQSGNFFATESDVSTGQPCYGPQEQQQQEESFLLPVQKRKRLTGSTLADSSCDEWVVGQQDQWPCDGQGCQALLLSAEEQQQQLSPASFYNISCSPSTAATGTQQQLQHGDSTAANCGSCGSAASCCCCSSLGLEPQQQQHAGLHTIVEGTLTRQLSHVSQESGGAADTGASGGSQDCNRDSSAPSTAPSPKVAAAAAPLVKGGPFVCNVEIPVCVPQFEDSTDCLSLLNLTEAQWQQFRAQGMFKLGDKGRAIIKSRISRQLRVFPHLRKKASSVAGVRCATTKQLFQLAQICGLYDVLPPQFQPASFRSSQQGQQQQSRQLDTQQRGQDAAAVAARYSSLSPLTSSSLTDAVLGSNTAAATPTALMVPDFEGASPGGSSSSSAVFWQQQQQQLLLESMQQQSQQQVFCEQQQLQLPLI</sequence>
<dbReference type="GeneID" id="25474244"/>
<dbReference type="Proteomes" id="UP000030754">
    <property type="component" value="Unassembled WGS sequence"/>
</dbReference>